<dbReference type="RefSeq" id="XP_003714492.1">
    <property type="nucleotide sequence ID" value="XM_003714444.1"/>
</dbReference>
<dbReference type="HOGENOM" id="CLU_3143421_0_0_1"/>
<dbReference type="Proteomes" id="UP000009058">
    <property type="component" value="Chromosome 2"/>
</dbReference>
<sequence>MALMIPRHVYLQVLYMELSEQLPDSYVARITLDVGSECHRFKSKIPHRA</sequence>
<reference key="2">
    <citation type="submission" date="2011-05" db="EMBL/GenBank/DDBJ databases">
        <title>The Genome Sequence of Magnaporthe oryzae 70-15.</title>
        <authorList>
            <consortium name="The Broad Institute Genome Sequencing Platform"/>
            <person name="Ma L.-J."/>
            <person name="Dead R."/>
            <person name="Young S.K."/>
            <person name="Zeng Q."/>
            <person name="Gargeya S."/>
            <person name="Fitzgerald M."/>
            <person name="Haas B."/>
            <person name="Abouelleil A."/>
            <person name="Alvarado L."/>
            <person name="Arachchi H.M."/>
            <person name="Berlin A."/>
            <person name="Brown A."/>
            <person name="Chapman S.B."/>
            <person name="Chen Z."/>
            <person name="Dunbar C."/>
            <person name="Freedman E."/>
            <person name="Gearin G."/>
            <person name="Gellesch M."/>
            <person name="Goldberg J."/>
            <person name="Griggs A."/>
            <person name="Gujja S."/>
            <person name="Heiman D."/>
            <person name="Howarth C."/>
            <person name="Larson L."/>
            <person name="Lui A."/>
            <person name="MacDonald P.J.P."/>
            <person name="Mehta T."/>
            <person name="Montmayeur A."/>
            <person name="Murphy C."/>
            <person name="Neiman D."/>
            <person name="Pearson M."/>
            <person name="Priest M."/>
            <person name="Roberts A."/>
            <person name="Saif S."/>
            <person name="Shea T."/>
            <person name="Shenoy N."/>
            <person name="Sisk P."/>
            <person name="Stolte C."/>
            <person name="Sykes S."/>
            <person name="Yandava C."/>
            <person name="Wortman J."/>
            <person name="Nusbaum C."/>
            <person name="Birren B."/>
        </authorList>
    </citation>
    <scope>NUCLEOTIDE SEQUENCE</scope>
    <source>
        <strain>70-15</strain>
    </source>
</reference>
<protein>
    <submittedName>
        <fullName evidence="1">Uncharacterized protein</fullName>
    </submittedName>
</protein>
<dbReference type="GeneID" id="12984681"/>
<organism evidence="1 2">
    <name type="scientific">Pyricularia oryzae (strain 70-15 / ATCC MYA-4617 / FGSC 8958)</name>
    <name type="common">Rice blast fungus</name>
    <name type="synonym">Magnaporthe oryzae</name>
    <dbReference type="NCBI Taxonomy" id="242507"/>
    <lineage>
        <taxon>Eukaryota</taxon>
        <taxon>Fungi</taxon>
        <taxon>Dikarya</taxon>
        <taxon>Ascomycota</taxon>
        <taxon>Pezizomycotina</taxon>
        <taxon>Sordariomycetes</taxon>
        <taxon>Sordariomycetidae</taxon>
        <taxon>Magnaporthales</taxon>
        <taxon>Pyriculariaceae</taxon>
        <taxon>Pyricularia</taxon>
    </lineage>
</organism>
<dbReference type="VEuPathDB" id="FungiDB:MGG_15726"/>
<reference evidence="1 2" key="1">
    <citation type="journal article" date="2005" name="Nature">
        <title>The genome sequence of the rice blast fungus Magnaporthe grisea.</title>
        <authorList>
            <person name="Dean R.A."/>
            <person name="Talbot N.J."/>
            <person name="Ebbole D.J."/>
            <person name="Farman M.L."/>
            <person name="Mitchell T.K."/>
            <person name="Orbach M.J."/>
            <person name="Thon M."/>
            <person name="Kulkarni R."/>
            <person name="Xu J.R."/>
            <person name="Pan H."/>
            <person name="Read N.D."/>
            <person name="Lee Y.H."/>
            <person name="Carbone I."/>
            <person name="Brown D."/>
            <person name="Oh Y.Y."/>
            <person name="Donofrio N."/>
            <person name="Jeong J.S."/>
            <person name="Soanes D.M."/>
            <person name="Djonovic S."/>
            <person name="Kolomiets E."/>
            <person name="Rehmeyer C."/>
            <person name="Li W."/>
            <person name="Harding M."/>
            <person name="Kim S."/>
            <person name="Lebrun M.H."/>
            <person name="Bohnert H."/>
            <person name="Coughlan S."/>
            <person name="Butler J."/>
            <person name="Calvo S."/>
            <person name="Ma L.J."/>
            <person name="Nicol R."/>
            <person name="Purcell S."/>
            <person name="Nusbaum C."/>
            <person name="Galagan J.E."/>
            <person name="Birren B.W."/>
        </authorList>
    </citation>
    <scope>NUCLEOTIDE SEQUENCE [LARGE SCALE GENOMIC DNA]</scope>
    <source>
        <strain evidence="2">70-15 / ATCC MYA-4617 / FGSC 8958</strain>
    </source>
</reference>
<proteinExistence type="predicted"/>
<keyword evidence="2" id="KW-1185">Reference proteome</keyword>
<accession>G4MT26</accession>
<dbReference type="EMBL" id="CM001232">
    <property type="protein sequence ID" value="EHA54685.1"/>
    <property type="molecule type" value="Genomic_DNA"/>
</dbReference>
<dbReference type="AlphaFoldDB" id="G4MT26"/>
<dbReference type="KEGG" id="mgr:MGG_15726"/>
<evidence type="ECO:0000313" key="2">
    <source>
        <dbReference type="Proteomes" id="UP000009058"/>
    </source>
</evidence>
<name>G4MT26_PYRO7</name>
<dbReference type="InParanoid" id="G4MT26"/>
<evidence type="ECO:0000313" key="1">
    <source>
        <dbReference type="EMBL" id="EHA54685.1"/>
    </source>
</evidence>
<gene>
    <name evidence="1" type="ORF">MGG_15726</name>
</gene>